<dbReference type="Gene3D" id="3.30.360.10">
    <property type="entry name" value="Dihydrodipicolinate Reductase, domain 2"/>
    <property type="match status" value="1"/>
</dbReference>
<gene>
    <name evidence="2" type="ORF">GAH_01471</name>
</gene>
<dbReference type="Gene3D" id="3.40.50.720">
    <property type="entry name" value="NAD(P)-binding Rossmann-like Domain"/>
    <property type="match status" value="1"/>
</dbReference>
<dbReference type="OrthoDB" id="25239at2157"/>
<evidence type="ECO:0000313" key="2">
    <source>
        <dbReference type="EMBL" id="AKG91238.1"/>
    </source>
</evidence>
<dbReference type="RefSeq" id="WP_048095766.1">
    <property type="nucleotide sequence ID" value="NZ_CP011267.1"/>
</dbReference>
<dbReference type="PANTHER" id="PTHR43377:SF1">
    <property type="entry name" value="BILIVERDIN REDUCTASE A"/>
    <property type="match status" value="1"/>
</dbReference>
<dbReference type="KEGG" id="gah:GAH_01471"/>
<proteinExistence type="predicted"/>
<dbReference type="SUPFAM" id="SSF51735">
    <property type="entry name" value="NAD(P)-binding Rossmann-fold domains"/>
    <property type="match status" value="1"/>
</dbReference>
<evidence type="ECO:0000313" key="3">
    <source>
        <dbReference type="Proteomes" id="UP000034723"/>
    </source>
</evidence>
<dbReference type="InterPro" id="IPR000683">
    <property type="entry name" value="Gfo/Idh/MocA-like_OxRdtase_N"/>
</dbReference>
<dbReference type="GO" id="GO:0000166">
    <property type="term" value="F:nucleotide binding"/>
    <property type="evidence" value="ECO:0007669"/>
    <property type="project" value="InterPro"/>
</dbReference>
<feature type="domain" description="Gfo/Idh/MocA-like oxidoreductase N-terminal" evidence="1">
    <location>
        <begin position="3"/>
        <end position="116"/>
    </location>
</feature>
<organism evidence="2 3">
    <name type="scientific">Geoglobus ahangari</name>
    <dbReference type="NCBI Taxonomy" id="113653"/>
    <lineage>
        <taxon>Archaea</taxon>
        <taxon>Methanobacteriati</taxon>
        <taxon>Methanobacteriota</taxon>
        <taxon>Archaeoglobi</taxon>
        <taxon>Archaeoglobales</taxon>
        <taxon>Archaeoglobaceae</taxon>
        <taxon>Geoglobus</taxon>
    </lineage>
</organism>
<sequence>MIFGVIGVGSMGKNHVRVLTEIKKVEDVVIYDTNREQAERIGGMYDVRVAGSVEELLREVDAVSICSPTKFHFQHVRESIEAGKHTLVEKPLASSYDEGRKVLEFLSKRRDLVFGVGHIERFNPIVSELAGLELDVAYLSAKRHNPASSRITDSTVVEDLMIHDIDLVFNVIFSGHSDYKITAAGNRNVVQVLVKFGEKVASLSASRISSKKIRTIYLENEEMTVEGDFMTQEVYIYRKPSVYQSVNEKYLQENVIEKVLINKVEPLKVELKAFVDAIDGKLEFPVTAEQAVNNLRICEMIRRGIA</sequence>
<dbReference type="EMBL" id="CP011267">
    <property type="protein sequence ID" value="AKG91238.1"/>
    <property type="molecule type" value="Genomic_DNA"/>
</dbReference>
<name>A0A0F7IGZ8_9EURY</name>
<dbReference type="InterPro" id="IPR036291">
    <property type="entry name" value="NAD(P)-bd_dom_sf"/>
</dbReference>
<keyword evidence="3" id="KW-1185">Reference proteome</keyword>
<protein>
    <submittedName>
        <fullName evidence="2">Putative dehydrogenase</fullName>
    </submittedName>
</protein>
<dbReference type="Pfam" id="PF01408">
    <property type="entry name" value="GFO_IDH_MocA"/>
    <property type="match status" value="1"/>
</dbReference>
<dbReference type="AlphaFoldDB" id="A0A0F7IGZ8"/>
<dbReference type="Proteomes" id="UP000034723">
    <property type="component" value="Chromosome"/>
</dbReference>
<dbReference type="InterPro" id="IPR051450">
    <property type="entry name" value="Gfo/Idh/MocA_Oxidoreductases"/>
</dbReference>
<dbReference type="STRING" id="113653.GAH_01471"/>
<accession>A0A0F7IGZ8</accession>
<reference evidence="2 3" key="1">
    <citation type="submission" date="2015-04" db="EMBL/GenBank/DDBJ databases">
        <title>The complete genome sequence of the hyperthermophilic, obligate iron-reducing archaeon Geoglobus ahangari strain 234T.</title>
        <authorList>
            <person name="Manzella M.P."/>
            <person name="Holmes D.E."/>
            <person name="Rocheleau J.M."/>
            <person name="Chung A."/>
            <person name="Reguera G."/>
            <person name="Kashefi K."/>
        </authorList>
    </citation>
    <scope>NUCLEOTIDE SEQUENCE [LARGE SCALE GENOMIC DNA]</scope>
    <source>
        <strain evidence="2 3">234</strain>
    </source>
</reference>
<dbReference type="InParanoid" id="A0A0F7IGZ8"/>
<evidence type="ECO:0000259" key="1">
    <source>
        <dbReference type="Pfam" id="PF01408"/>
    </source>
</evidence>
<dbReference type="PANTHER" id="PTHR43377">
    <property type="entry name" value="BILIVERDIN REDUCTASE A"/>
    <property type="match status" value="1"/>
</dbReference>
<dbReference type="HOGENOM" id="CLU_023194_10_0_2"/>
<dbReference type="GeneID" id="24804041"/>